<dbReference type="EMBL" id="BARV01018842">
    <property type="protein sequence ID" value="GAI24299.1"/>
    <property type="molecule type" value="Genomic_DNA"/>
</dbReference>
<accession>X1P069</accession>
<dbReference type="AlphaFoldDB" id="X1P069"/>
<organism evidence="1">
    <name type="scientific">marine sediment metagenome</name>
    <dbReference type="NCBI Taxonomy" id="412755"/>
    <lineage>
        <taxon>unclassified sequences</taxon>
        <taxon>metagenomes</taxon>
        <taxon>ecological metagenomes</taxon>
    </lineage>
</organism>
<comment type="caution">
    <text evidence="1">The sequence shown here is derived from an EMBL/GenBank/DDBJ whole genome shotgun (WGS) entry which is preliminary data.</text>
</comment>
<protein>
    <recommendedName>
        <fullName evidence="2">DNA-binding protein</fullName>
    </recommendedName>
</protein>
<reference evidence="1" key="1">
    <citation type="journal article" date="2014" name="Front. Microbiol.">
        <title>High frequency of phylogenetically diverse reductive dehalogenase-homologous genes in deep subseafloor sedimentary metagenomes.</title>
        <authorList>
            <person name="Kawai M."/>
            <person name="Futagami T."/>
            <person name="Toyoda A."/>
            <person name="Takaki Y."/>
            <person name="Nishi S."/>
            <person name="Hori S."/>
            <person name="Arai W."/>
            <person name="Tsubouchi T."/>
            <person name="Morono Y."/>
            <person name="Uchiyama I."/>
            <person name="Ito T."/>
            <person name="Fujiyama A."/>
            <person name="Inagaki F."/>
            <person name="Takami H."/>
        </authorList>
    </citation>
    <scope>NUCLEOTIDE SEQUENCE</scope>
    <source>
        <strain evidence="1">Expedition CK06-06</strain>
    </source>
</reference>
<evidence type="ECO:0000313" key="1">
    <source>
        <dbReference type="EMBL" id="GAI24299.1"/>
    </source>
</evidence>
<evidence type="ECO:0008006" key="2">
    <source>
        <dbReference type="Google" id="ProtNLM"/>
    </source>
</evidence>
<name>X1P069_9ZZZZ</name>
<feature type="non-terminal residue" evidence="1">
    <location>
        <position position="1"/>
    </location>
</feature>
<proteinExistence type="predicted"/>
<sequence>KAPILWMHEAITYLGLDRLGLTRPDRAMYRLIKKGALHPKKIAGRFAFDKAELDIVVANGDQKRGRGRPRKFQLRK</sequence>
<gene>
    <name evidence="1" type="ORF">S06H3_31787</name>
</gene>